<evidence type="ECO:0000313" key="2">
    <source>
        <dbReference type="Proteomes" id="UP000288227"/>
    </source>
</evidence>
<gene>
    <name evidence="1" type="ORF">SanaruYs_27580</name>
</gene>
<dbReference type="RefSeq" id="WP_127123180.1">
    <property type="nucleotide sequence ID" value="NZ_BHXQ01000005.1"/>
</dbReference>
<dbReference type="EMBL" id="BHXQ01000005">
    <property type="protein sequence ID" value="GCC52521.1"/>
    <property type="molecule type" value="Genomic_DNA"/>
</dbReference>
<name>A0A401UC81_9BACT</name>
<protein>
    <submittedName>
        <fullName evidence="1">DUF4249 domain-containing protein</fullName>
    </submittedName>
</protein>
<proteinExistence type="predicted"/>
<evidence type="ECO:0000313" key="1">
    <source>
        <dbReference type="EMBL" id="GCC52521.1"/>
    </source>
</evidence>
<organism evidence="1 2">
    <name type="scientific">Chryseotalea sanaruensis</name>
    <dbReference type="NCBI Taxonomy" id="2482724"/>
    <lineage>
        <taxon>Bacteria</taxon>
        <taxon>Pseudomonadati</taxon>
        <taxon>Bacteroidota</taxon>
        <taxon>Cytophagia</taxon>
        <taxon>Cytophagales</taxon>
        <taxon>Chryseotaleaceae</taxon>
        <taxon>Chryseotalea</taxon>
    </lineage>
</organism>
<reference evidence="1 2" key="1">
    <citation type="submission" date="2018-11" db="EMBL/GenBank/DDBJ databases">
        <title>Chryseotalea sanarue gen. nov., sp., nov., a member of the family Cytophagaceae, isolated from a brackish lake in Hamamatsu Japan.</title>
        <authorList>
            <person name="Maejima Y."/>
            <person name="Iino T."/>
            <person name="Muraguchi Y."/>
            <person name="Fukuda K."/>
            <person name="Ohkuma M."/>
            <person name="Moriuchi R."/>
            <person name="Dohra H."/>
            <person name="Kimbara K."/>
            <person name="Shintani M."/>
        </authorList>
    </citation>
    <scope>NUCLEOTIDE SEQUENCE [LARGE SCALE GENOMIC DNA]</scope>
    <source>
        <strain evidence="1 2">Ys</strain>
    </source>
</reference>
<dbReference type="Pfam" id="PF14054">
    <property type="entry name" value="DUF4249"/>
    <property type="match status" value="1"/>
</dbReference>
<dbReference type="OrthoDB" id="922982at2"/>
<accession>A0A401UC81</accession>
<dbReference type="InterPro" id="IPR025345">
    <property type="entry name" value="DUF4249"/>
</dbReference>
<comment type="caution">
    <text evidence="1">The sequence shown here is derived from an EMBL/GenBank/DDBJ whole genome shotgun (WGS) entry which is preliminary data.</text>
</comment>
<dbReference type="AlphaFoldDB" id="A0A401UC81"/>
<sequence>MRYIIFFSLLLISCVDKILIEGPSVQPKLVVDAWFTNVADFNSVRLSKSAPFSNNYPFVVFNEPVSGATVTVYSQDKSRAISFSEDTTGVYKTSEIAEVGESYFLEVQGPGGQLYRSSIQKVEQPVSIESLDFTFDKVDDIINTTSGGYQTIPRYYFNVSANINDPEENQNFYLWKSIGIFEYLTIPPGDSPCNFCKCWSTISPLVGSVNVSSDQYINGSSFSVKVGSILYDRSTGFLTRLYQFSITGSAFQYWNAISNQQRNTGTIFDPAPGNIAGNIVSVGQENEEILGYFTTASVSYNKLLINRGSEARKLNVNEPNLIPPGDGDCRLLYRNSTHIKPVDFQ</sequence>
<dbReference type="Proteomes" id="UP000288227">
    <property type="component" value="Unassembled WGS sequence"/>
</dbReference>
<keyword evidence="2" id="KW-1185">Reference proteome</keyword>